<dbReference type="PANTHER" id="PTHR32071:SF21">
    <property type="entry name" value="TRANSCRIPTIONAL REGULATORY PROTEIN FLGR"/>
    <property type="match status" value="1"/>
</dbReference>
<dbReference type="InterPro" id="IPR027417">
    <property type="entry name" value="P-loop_NTPase"/>
</dbReference>
<reference evidence="7 8" key="1">
    <citation type="submission" date="2016-11" db="EMBL/GenBank/DDBJ databases">
        <authorList>
            <person name="Jaros S."/>
            <person name="Januszkiewicz K."/>
            <person name="Wedrychowicz H."/>
        </authorList>
    </citation>
    <scope>NUCLEOTIDE SEQUENCE [LARGE SCALE GENOMIC DNA]</scope>
    <source>
        <strain evidence="7 8">GAS95</strain>
    </source>
</reference>
<dbReference type="PANTHER" id="PTHR32071">
    <property type="entry name" value="TRANSCRIPTIONAL REGULATORY PROTEIN"/>
    <property type="match status" value="1"/>
</dbReference>
<keyword evidence="1" id="KW-0547">Nucleotide-binding</keyword>
<evidence type="ECO:0000313" key="7">
    <source>
        <dbReference type="EMBL" id="SIO59084.1"/>
    </source>
</evidence>
<evidence type="ECO:0000256" key="4">
    <source>
        <dbReference type="ARBA" id="ARBA00023125"/>
    </source>
</evidence>
<evidence type="ECO:0000256" key="3">
    <source>
        <dbReference type="ARBA" id="ARBA00023015"/>
    </source>
</evidence>
<protein>
    <submittedName>
        <fullName evidence="7">Sigma-54 interaction domain-containing protein</fullName>
    </submittedName>
</protein>
<dbReference type="GO" id="GO:0005524">
    <property type="term" value="F:ATP binding"/>
    <property type="evidence" value="ECO:0007669"/>
    <property type="project" value="UniProtKB-KW"/>
</dbReference>
<evidence type="ECO:0000256" key="2">
    <source>
        <dbReference type="ARBA" id="ARBA00022840"/>
    </source>
</evidence>
<dbReference type="FunFam" id="3.40.50.300:FF:000006">
    <property type="entry name" value="DNA-binding transcriptional regulator NtrC"/>
    <property type="match status" value="1"/>
</dbReference>
<dbReference type="InterPro" id="IPR058031">
    <property type="entry name" value="AAA_lid_NorR"/>
</dbReference>
<dbReference type="Pfam" id="PF00158">
    <property type="entry name" value="Sigma54_activat"/>
    <property type="match status" value="1"/>
</dbReference>
<dbReference type="InterPro" id="IPR025662">
    <property type="entry name" value="Sigma_54_int_dom_ATP-bd_1"/>
</dbReference>
<dbReference type="PROSITE" id="PS00688">
    <property type="entry name" value="SIGMA54_INTERACT_3"/>
    <property type="match status" value="1"/>
</dbReference>
<dbReference type="PROSITE" id="PS00675">
    <property type="entry name" value="SIGMA54_INTERACT_1"/>
    <property type="match status" value="1"/>
</dbReference>
<accession>A0A1N6KRC3</accession>
<dbReference type="CDD" id="cd00009">
    <property type="entry name" value="AAA"/>
    <property type="match status" value="1"/>
</dbReference>
<feature type="domain" description="Sigma-54 factor interaction" evidence="6">
    <location>
        <begin position="28"/>
        <end position="256"/>
    </location>
</feature>
<dbReference type="InterPro" id="IPR009057">
    <property type="entry name" value="Homeodomain-like_sf"/>
</dbReference>
<keyword evidence="3" id="KW-0805">Transcription regulation</keyword>
<dbReference type="GO" id="GO:0003677">
    <property type="term" value="F:DNA binding"/>
    <property type="evidence" value="ECO:0007669"/>
    <property type="project" value="UniProtKB-KW"/>
</dbReference>
<dbReference type="GO" id="GO:0006355">
    <property type="term" value="P:regulation of DNA-templated transcription"/>
    <property type="evidence" value="ECO:0007669"/>
    <property type="project" value="InterPro"/>
</dbReference>
<name>A0A1N6KRC3_9BURK</name>
<dbReference type="AlphaFoldDB" id="A0A1N6KRC3"/>
<keyword evidence="5" id="KW-0804">Transcription</keyword>
<dbReference type="OrthoDB" id="9761705at2"/>
<evidence type="ECO:0000256" key="1">
    <source>
        <dbReference type="ARBA" id="ARBA00022741"/>
    </source>
</evidence>
<dbReference type="InterPro" id="IPR002078">
    <property type="entry name" value="Sigma_54_int"/>
</dbReference>
<dbReference type="EMBL" id="FSRU01000002">
    <property type="protein sequence ID" value="SIO59084.1"/>
    <property type="molecule type" value="Genomic_DNA"/>
</dbReference>
<dbReference type="InterPro" id="IPR025943">
    <property type="entry name" value="Sigma_54_int_dom_ATP-bd_2"/>
</dbReference>
<gene>
    <name evidence="7" type="ORF">SAMN05444165_4388</name>
</gene>
<evidence type="ECO:0000256" key="5">
    <source>
        <dbReference type="ARBA" id="ARBA00023163"/>
    </source>
</evidence>
<dbReference type="PROSITE" id="PS00676">
    <property type="entry name" value="SIGMA54_INTERACT_2"/>
    <property type="match status" value="1"/>
</dbReference>
<keyword evidence="2" id="KW-0067">ATP-binding</keyword>
<evidence type="ECO:0000259" key="6">
    <source>
        <dbReference type="PROSITE" id="PS50045"/>
    </source>
</evidence>
<dbReference type="Gene3D" id="3.40.50.300">
    <property type="entry name" value="P-loop containing nucleotide triphosphate hydrolases"/>
    <property type="match status" value="1"/>
</dbReference>
<dbReference type="Pfam" id="PF25601">
    <property type="entry name" value="AAA_lid_14"/>
    <property type="match status" value="1"/>
</dbReference>
<organism evidence="7 8">
    <name type="scientific">Paraburkholderia phenazinium</name>
    <dbReference type="NCBI Taxonomy" id="60549"/>
    <lineage>
        <taxon>Bacteria</taxon>
        <taxon>Pseudomonadati</taxon>
        <taxon>Pseudomonadota</taxon>
        <taxon>Betaproteobacteria</taxon>
        <taxon>Burkholderiales</taxon>
        <taxon>Burkholderiaceae</taxon>
        <taxon>Paraburkholderia</taxon>
    </lineage>
</organism>
<evidence type="ECO:0000313" key="8">
    <source>
        <dbReference type="Proteomes" id="UP000185151"/>
    </source>
</evidence>
<sequence>MGSPPESPRLISLPDSENSAISIRAKALVFVDPASVEILRVIEQVGPSSASVLILGETGTGKELVARHIHHVSGRSGAFIAINCSAINPQLAESELFGHEVGAFTGAHSRRTGYFEEANGGTLFLDEIGDLAPELQAKLLRVLQEGEVTRVGTNRARPVDVRVVAATNVDLERAVLAGNFRMDLFYRISLVRLRLPPLRERPQDLLLLAEYFLTRYCTQLKRPQPMLSEATVQALQAYPWPGNIRELENVIHLALLVSTGNLVRPEHLQFSEALAGYAKPAGHGEGPPQAEIKAGVLRLFRSPGENLLRDIEELVVCEAYAYSRFSQVRTAQLLGVTRNTVRTLLVRHGLLQESRAESALDEAEE</sequence>
<dbReference type="InterPro" id="IPR003593">
    <property type="entry name" value="AAA+_ATPase"/>
</dbReference>
<proteinExistence type="predicted"/>
<dbReference type="PROSITE" id="PS50045">
    <property type="entry name" value="SIGMA54_INTERACT_4"/>
    <property type="match status" value="1"/>
</dbReference>
<dbReference type="SUPFAM" id="SSF46689">
    <property type="entry name" value="Homeodomain-like"/>
    <property type="match status" value="1"/>
</dbReference>
<dbReference type="Proteomes" id="UP000185151">
    <property type="component" value="Unassembled WGS sequence"/>
</dbReference>
<keyword evidence="4" id="KW-0238">DNA-binding</keyword>
<keyword evidence="8" id="KW-1185">Reference proteome</keyword>
<dbReference type="SMART" id="SM00382">
    <property type="entry name" value="AAA"/>
    <property type="match status" value="1"/>
</dbReference>
<dbReference type="InterPro" id="IPR025944">
    <property type="entry name" value="Sigma_54_int_dom_CS"/>
</dbReference>
<dbReference type="RefSeq" id="WP_074299135.1">
    <property type="nucleotide sequence ID" value="NZ_FSRU01000002.1"/>
</dbReference>
<dbReference type="SUPFAM" id="SSF52540">
    <property type="entry name" value="P-loop containing nucleoside triphosphate hydrolases"/>
    <property type="match status" value="1"/>
</dbReference>
<dbReference type="Gene3D" id="1.10.8.60">
    <property type="match status" value="1"/>
</dbReference>